<dbReference type="Proteomes" id="UP000322139">
    <property type="component" value="Unassembled WGS sequence"/>
</dbReference>
<dbReference type="InterPro" id="IPR029068">
    <property type="entry name" value="Glyas_Bleomycin-R_OHBP_Dase"/>
</dbReference>
<accession>A0A5D4RCL4</accession>
<dbReference type="GO" id="GO:0004462">
    <property type="term" value="F:lactoylglutathione lyase activity"/>
    <property type="evidence" value="ECO:0007669"/>
    <property type="project" value="InterPro"/>
</dbReference>
<dbReference type="SUPFAM" id="SSF54593">
    <property type="entry name" value="Glyoxalase/Bleomycin resistance protein/Dihydroxybiphenyl dioxygenase"/>
    <property type="match status" value="2"/>
</dbReference>
<evidence type="ECO:0000313" key="4">
    <source>
        <dbReference type="Proteomes" id="UP000322139"/>
    </source>
</evidence>
<dbReference type="GO" id="GO:0046872">
    <property type="term" value="F:metal ion binding"/>
    <property type="evidence" value="ECO:0007669"/>
    <property type="project" value="UniProtKB-KW"/>
</dbReference>
<evidence type="ECO:0000313" key="3">
    <source>
        <dbReference type="EMBL" id="TYS47754.1"/>
    </source>
</evidence>
<organism evidence="3 4">
    <name type="scientific">Bacillus infantis</name>
    <dbReference type="NCBI Taxonomy" id="324767"/>
    <lineage>
        <taxon>Bacteria</taxon>
        <taxon>Bacillati</taxon>
        <taxon>Bacillota</taxon>
        <taxon>Bacilli</taxon>
        <taxon>Bacillales</taxon>
        <taxon>Bacillaceae</taxon>
        <taxon>Bacillus</taxon>
    </lineage>
</organism>
<reference evidence="3 4" key="1">
    <citation type="submission" date="2019-08" db="EMBL/GenBank/DDBJ databases">
        <title>Bacillus genomes from the desert of Cuatro Cienegas, Coahuila.</title>
        <authorList>
            <person name="Olmedo-Alvarez G."/>
        </authorList>
    </citation>
    <scope>NUCLEOTIDE SEQUENCE [LARGE SCALE GENOMIC DNA]</scope>
    <source>
        <strain evidence="3 4">CH446_14T</strain>
    </source>
</reference>
<dbReference type="InterPro" id="IPR037523">
    <property type="entry name" value="VOC_core"/>
</dbReference>
<feature type="domain" description="VOC" evidence="2">
    <location>
        <begin position="169"/>
        <end position="283"/>
    </location>
</feature>
<dbReference type="PANTHER" id="PTHR43279">
    <property type="entry name" value="CATECHOL-2,3-DIOXYGENASE"/>
    <property type="match status" value="1"/>
</dbReference>
<dbReference type="RefSeq" id="WP_148975083.1">
    <property type="nucleotide sequence ID" value="NZ_JBNIKT010000010.1"/>
</dbReference>
<dbReference type="Gene3D" id="3.10.180.10">
    <property type="entry name" value="2,3-Dihydroxybiphenyl 1,2-Dioxygenase, domain 1"/>
    <property type="match status" value="2"/>
</dbReference>
<evidence type="ECO:0000256" key="1">
    <source>
        <dbReference type="ARBA" id="ARBA00022723"/>
    </source>
</evidence>
<dbReference type="PROSITE" id="PS51819">
    <property type="entry name" value="VOC"/>
    <property type="match status" value="2"/>
</dbReference>
<dbReference type="PROSITE" id="PS00934">
    <property type="entry name" value="GLYOXALASE_I_1"/>
    <property type="match status" value="1"/>
</dbReference>
<name>A0A5D4RCL4_9BACI</name>
<dbReference type="CDD" id="cd07255">
    <property type="entry name" value="VOC_BsCatE_like_N"/>
    <property type="match status" value="1"/>
</dbReference>
<dbReference type="Pfam" id="PF00903">
    <property type="entry name" value="Glyoxalase"/>
    <property type="match status" value="2"/>
</dbReference>
<protein>
    <submittedName>
        <fullName evidence="3">VOC family protein</fullName>
    </submittedName>
</protein>
<evidence type="ECO:0000259" key="2">
    <source>
        <dbReference type="PROSITE" id="PS51819"/>
    </source>
</evidence>
<keyword evidence="1" id="KW-0479">Metal-binding</keyword>
<feature type="domain" description="VOC" evidence="2">
    <location>
        <begin position="10"/>
        <end position="127"/>
    </location>
</feature>
<proteinExistence type="predicted"/>
<dbReference type="EMBL" id="VTER01000006">
    <property type="protein sequence ID" value="TYS47754.1"/>
    <property type="molecule type" value="Genomic_DNA"/>
</dbReference>
<comment type="caution">
    <text evidence="3">The sequence shown here is derived from an EMBL/GenBank/DDBJ whole genome shotgun (WGS) entry which is preliminary data.</text>
</comment>
<dbReference type="InterPro" id="IPR018146">
    <property type="entry name" value="Glyoxalase_1_CS"/>
</dbReference>
<dbReference type="PANTHER" id="PTHR43279:SF1">
    <property type="entry name" value="CATECHOL-2,3-DIOXYGENASE"/>
    <property type="match status" value="1"/>
</dbReference>
<dbReference type="InterPro" id="IPR004360">
    <property type="entry name" value="Glyas_Fos-R_dOase_dom"/>
</dbReference>
<sequence>MKFHEAPLTYASQITLKVSDLEKSIHFYKEIIGLKVLREDTGSAELTADGKTVLIVLVQPPAIEPTSARSAGLYHFALLLPDRPSLGSALAHLIQTGWPLQGASDHLVSEAIYLADPDGNGIEIYADRPSESWSWEGGMVRMDTAALHAGQLLALEEKMIWKGIPGDTIMGHIHLHVSDLKAAEEFYVKGLGFNIAAEYGGQALFLSTGNYHHHIGINTWNGIGAPPARENAPGMKDFKLLYPDTQSILAAAERIRKLGQNAEIQGELVLTADPSGNRIILTL</sequence>
<dbReference type="CDD" id="cd16359">
    <property type="entry name" value="VOC_BsCatE_like_C"/>
    <property type="match status" value="1"/>
</dbReference>
<gene>
    <name evidence="3" type="ORF">FZD51_12500</name>
</gene>
<dbReference type="AlphaFoldDB" id="A0A5D4RCL4"/>